<dbReference type="Pfam" id="PF12420">
    <property type="entry name" value="DUF3671"/>
    <property type="match status" value="1"/>
</dbReference>
<evidence type="ECO:0000313" key="1">
    <source>
        <dbReference type="EMBL" id="CAG9475180.1"/>
    </source>
</evidence>
<sequence>MIVSKKSFPGGKVNSPFPVKVLTLTLLIWICHYCNNYSFNDSLSEVNRQNRATNFRRTNKILATCKKCGNARKAKNKNNLTDKAKCMEEISLLLKKLAECRLNYREPLLEIKGTLSGCKDNSGPKVVVARKKLLDIKKSIAKDLGIKDLMSKEAKTKEIDIIELIKRIPTYKENCQAQIRGAKQKIMDCRDSCEAQIRGAKQRITDYKDCCEAHISDARRKMTDYRDDCEAQFLDAKKKITDYRDDCEAQFLDAKKKITGYRDDCEAQIRGAKQKITDYKDCCEAQIRGAKQKVTDYKDSCEAQILGAKKKVTDYRDSCEAQILGAKKKVTDYRDSCEAQILGAKKKVTDYKKNCEAHITGFKDKMSDIKKSFYNN</sequence>
<evidence type="ECO:0000313" key="2">
    <source>
        <dbReference type="Proteomes" id="UP000779233"/>
    </source>
</evidence>
<dbReference type="EMBL" id="CAJZCX010000005">
    <property type="protein sequence ID" value="CAG9475180.1"/>
    <property type="molecule type" value="Genomic_DNA"/>
</dbReference>
<accession>A0A8S4H9C5</accession>
<reference evidence="1" key="1">
    <citation type="submission" date="2021-09" db="EMBL/GenBank/DDBJ databases">
        <authorList>
            <consortium name="Pathogen Informatics"/>
        </authorList>
    </citation>
    <scope>NUCLEOTIDE SEQUENCE</scope>
    <source>
        <strain evidence="1">PvW1</strain>
    </source>
</reference>
<protein>
    <submittedName>
        <fullName evidence="1">(malaria parasite P. vivax) hypothetical protein</fullName>
    </submittedName>
</protein>
<dbReference type="Proteomes" id="UP000779233">
    <property type="component" value="Unassembled WGS sequence"/>
</dbReference>
<organism evidence="1 2">
    <name type="scientific">Plasmodium vivax</name>
    <name type="common">malaria parasite P. vivax</name>
    <dbReference type="NCBI Taxonomy" id="5855"/>
    <lineage>
        <taxon>Eukaryota</taxon>
        <taxon>Sar</taxon>
        <taxon>Alveolata</taxon>
        <taxon>Apicomplexa</taxon>
        <taxon>Aconoidasida</taxon>
        <taxon>Haemosporida</taxon>
        <taxon>Plasmodiidae</taxon>
        <taxon>Plasmodium</taxon>
        <taxon>Plasmodium (Plasmodium)</taxon>
    </lineage>
</organism>
<dbReference type="InterPro" id="IPR022139">
    <property type="entry name" value="Fam-L/Fam-M-like_plasmodium"/>
</dbReference>
<proteinExistence type="predicted"/>
<dbReference type="AlphaFoldDB" id="A0A8S4H9C5"/>
<dbReference type="VEuPathDB" id="PlasmoDB:PVPAM_100040300"/>
<comment type="caution">
    <text evidence="1">The sequence shown here is derived from an EMBL/GenBank/DDBJ whole genome shotgun (WGS) entry which is preliminary data.</text>
</comment>
<gene>
    <name evidence="1" type="ORF">PVW1_100057800</name>
</gene>
<name>A0A8S4H9C5_PLAVI</name>